<protein>
    <submittedName>
        <fullName evidence="1">Uncharacterized protein</fullName>
    </submittedName>
</protein>
<dbReference type="EMBL" id="JAAOXG010000056">
    <property type="protein sequence ID" value="NNJ32253.1"/>
    <property type="molecule type" value="Genomic_DNA"/>
</dbReference>
<sequence length="84" mass="9473">MKNRVFYGIEPHINNYNAKDFSRGDYEGCMLFQTKKGTPVVVSRSKSMDIWQVQYGLSSVFFGTKAEALAFCKGKFFDADGQAV</sequence>
<name>A0ABX1VV11_9FIRM</name>
<proteinExistence type="predicted"/>
<dbReference type="Proteomes" id="UP000539052">
    <property type="component" value="Unassembled WGS sequence"/>
</dbReference>
<gene>
    <name evidence="1" type="ORF">G9470_21035</name>
</gene>
<keyword evidence="2" id="KW-1185">Reference proteome</keyword>
<reference evidence="1 2" key="1">
    <citation type="submission" date="2020-03" db="EMBL/GenBank/DDBJ databases">
        <title>Genome Sequence of industrial isolate, B5A.</title>
        <authorList>
            <person name="Sharma S."/>
            <person name="Patil P.B."/>
            <person name="Korpole S."/>
        </authorList>
    </citation>
    <scope>NUCLEOTIDE SEQUENCE [LARGE SCALE GENOMIC DNA]</scope>
    <source>
        <strain evidence="1 2">PI-S10-B5A</strain>
    </source>
</reference>
<evidence type="ECO:0000313" key="1">
    <source>
        <dbReference type="EMBL" id="NNJ32253.1"/>
    </source>
</evidence>
<organism evidence="1 2">
    <name type="scientific">Lacrimispora defluvii</name>
    <dbReference type="NCBI Taxonomy" id="2719233"/>
    <lineage>
        <taxon>Bacteria</taxon>
        <taxon>Bacillati</taxon>
        <taxon>Bacillota</taxon>
        <taxon>Clostridia</taxon>
        <taxon>Lachnospirales</taxon>
        <taxon>Lachnospiraceae</taxon>
        <taxon>Lacrimispora</taxon>
    </lineage>
</organism>
<evidence type="ECO:0000313" key="2">
    <source>
        <dbReference type="Proteomes" id="UP000539052"/>
    </source>
</evidence>
<accession>A0ABX1VV11</accession>
<comment type="caution">
    <text evidence="1">The sequence shown here is derived from an EMBL/GenBank/DDBJ whole genome shotgun (WGS) entry which is preliminary data.</text>
</comment>
<dbReference type="RefSeq" id="WP_170823340.1">
    <property type="nucleotide sequence ID" value="NZ_JAAOXG010000056.1"/>
</dbReference>